<dbReference type="STRING" id="84029.CROST_37000"/>
<dbReference type="NCBIfam" id="TIGR03500">
    <property type="entry name" value="FliO_TIGR"/>
    <property type="match status" value="1"/>
</dbReference>
<keyword evidence="7" id="KW-1185">Reference proteome</keyword>
<proteinExistence type="inferred from homology"/>
<keyword evidence="5" id="KW-0975">Bacterial flagellum</keyword>
<evidence type="ECO:0000313" key="7">
    <source>
        <dbReference type="Proteomes" id="UP000190951"/>
    </source>
</evidence>
<dbReference type="InterPro" id="IPR022781">
    <property type="entry name" value="Flagellar_biosynth_FliO"/>
</dbReference>
<evidence type="ECO:0000256" key="2">
    <source>
        <dbReference type="ARBA" id="ARBA00022692"/>
    </source>
</evidence>
<evidence type="ECO:0000313" key="6">
    <source>
        <dbReference type="EMBL" id="URZ11377.1"/>
    </source>
</evidence>
<keyword evidence="2 5" id="KW-0812">Transmembrane</keyword>
<reference evidence="6 7" key="1">
    <citation type="submission" date="2022-04" db="EMBL/GenBank/DDBJ databases">
        <title>Genome sequence of C. roseum typestrain.</title>
        <authorList>
            <person name="Poehlein A."/>
            <person name="Schoch T."/>
            <person name="Duerre P."/>
            <person name="Daniel R."/>
        </authorList>
    </citation>
    <scope>NUCLEOTIDE SEQUENCE [LARGE SCALE GENOMIC DNA]</scope>
    <source>
        <strain evidence="6 7">DSM 7320</strain>
    </source>
</reference>
<dbReference type="AlphaFoldDB" id="A0A1S8L051"/>
<keyword evidence="3 5" id="KW-1133">Transmembrane helix</keyword>
<name>A0A1S8L051_9CLOT</name>
<dbReference type="EMBL" id="CP096983">
    <property type="protein sequence ID" value="URZ11377.1"/>
    <property type="molecule type" value="Genomic_DNA"/>
</dbReference>
<protein>
    <recommendedName>
        <fullName evidence="5">Flagellar protein</fullName>
    </recommendedName>
</protein>
<dbReference type="RefSeq" id="WP_077832701.1">
    <property type="nucleotide sequence ID" value="NZ_CP096983.1"/>
</dbReference>
<dbReference type="Proteomes" id="UP000190951">
    <property type="component" value="Chromosome"/>
</dbReference>
<evidence type="ECO:0000256" key="4">
    <source>
        <dbReference type="ARBA" id="ARBA00023136"/>
    </source>
</evidence>
<accession>A0A1S8L051</accession>
<keyword evidence="1 5" id="KW-1003">Cell membrane</keyword>
<gene>
    <name evidence="6" type="ORF">CROST_020940</name>
</gene>
<comment type="subcellular location">
    <subcellularLocation>
        <location evidence="5">Cell membrane</location>
    </subcellularLocation>
    <subcellularLocation>
        <location evidence="5">Bacterial flagellum basal body</location>
    </subcellularLocation>
</comment>
<sequence length="117" mass="13594">MEIFFMLIKIIIFLPIVILLIYLSLKYGGSKLQNIQNGRFLKIIEKTPISKENSIIVAQMGEKAYVLSSTQGKIEILKELTENELLMLKENKNIPEYKNLNELIVKIQNKLKNKKEE</sequence>
<evidence type="ECO:0000256" key="3">
    <source>
        <dbReference type="ARBA" id="ARBA00022989"/>
    </source>
</evidence>
<evidence type="ECO:0000256" key="1">
    <source>
        <dbReference type="ARBA" id="ARBA00022475"/>
    </source>
</evidence>
<feature type="transmembrane region" description="Helical" evidence="5">
    <location>
        <begin position="6"/>
        <end position="25"/>
    </location>
</feature>
<dbReference type="GO" id="GO:0009425">
    <property type="term" value="C:bacterial-type flagellum basal body"/>
    <property type="evidence" value="ECO:0007669"/>
    <property type="project" value="UniProtKB-SubCell"/>
</dbReference>
<keyword evidence="4 5" id="KW-0472">Membrane</keyword>
<dbReference type="GO" id="GO:0044781">
    <property type="term" value="P:bacterial-type flagellum organization"/>
    <property type="evidence" value="ECO:0007669"/>
    <property type="project" value="UniProtKB-UniRule"/>
</dbReference>
<evidence type="ECO:0000256" key="5">
    <source>
        <dbReference type="RuleBase" id="RU362064"/>
    </source>
</evidence>
<dbReference type="KEGG" id="crw:CROST_020940"/>
<organism evidence="6 7">
    <name type="scientific">Clostridium felsineum</name>
    <dbReference type="NCBI Taxonomy" id="36839"/>
    <lineage>
        <taxon>Bacteria</taxon>
        <taxon>Bacillati</taxon>
        <taxon>Bacillota</taxon>
        <taxon>Clostridia</taxon>
        <taxon>Eubacteriales</taxon>
        <taxon>Clostridiaceae</taxon>
        <taxon>Clostridium</taxon>
    </lineage>
</organism>
<comment type="similarity">
    <text evidence="5">Belongs to the FliO/MopB family.</text>
</comment>
<dbReference type="GO" id="GO:0005886">
    <property type="term" value="C:plasma membrane"/>
    <property type="evidence" value="ECO:0007669"/>
    <property type="project" value="UniProtKB-SubCell"/>
</dbReference>
<dbReference type="Pfam" id="PF04347">
    <property type="entry name" value="FliO"/>
    <property type="match status" value="1"/>
</dbReference>